<organism evidence="2 3">
    <name type="scientific">Prorocentrum cordatum</name>
    <dbReference type="NCBI Taxonomy" id="2364126"/>
    <lineage>
        <taxon>Eukaryota</taxon>
        <taxon>Sar</taxon>
        <taxon>Alveolata</taxon>
        <taxon>Dinophyceae</taxon>
        <taxon>Prorocentrales</taxon>
        <taxon>Prorocentraceae</taxon>
        <taxon>Prorocentrum</taxon>
    </lineage>
</organism>
<keyword evidence="3" id="KW-1185">Reference proteome</keyword>
<feature type="region of interest" description="Disordered" evidence="1">
    <location>
        <begin position="1"/>
        <end position="82"/>
    </location>
</feature>
<protein>
    <submittedName>
        <fullName evidence="2">Uncharacterized protein</fullName>
    </submittedName>
</protein>
<dbReference type="EMBL" id="CAUYUJ010019083">
    <property type="protein sequence ID" value="CAK0888506.1"/>
    <property type="molecule type" value="Genomic_DNA"/>
</dbReference>
<feature type="non-terminal residue" evidence="2">
    <location>
        <position position="1"/>
    </location>
</feature>
<dbReference type="Proteomes" id="UP001189429">
    <property type="component" value="Unassembled WGS sequence"/>
</dbReference>
<evidence type="ECO:0000256" key="1">
    <source>
        <dbReference type="SAM" id="MobiDB-lite"/>
    </source>
</evidence>
<feature type="compositionally biased region" description="Basic and acidic residues" evidence="1">
    <location>
        <begin position="1"/>
        <end position="25"/>
    </location>
</feature>
<evidence type="ECO:0000313" key="3">
    <source>
        <dbReference type="Proteomes" id="UP001189429"/>
    </source>
</evidence>
<name>A0ABN9WTP2_9DINO</name>
<accession>A0ABN9WTP2</accession>
<gene>
    <name evidence="2" type="ORF">PCOR1329_LOCUS69282</name>
</gene>
<feature type="compositionally biased region" description="Polar residues" evidence="1">
    <location>
        <begin position="43"/>
        <end position="57"/>
    </location>
</feature>
<evidence type="ECO:0000313" key="2">
    <source>
        <dbReference type="EMBL" id="CAK0888506.1"/>
    </source>
</evidence>
<proteinExistence type="predicted"/>
<sequence length="118" mass="12570">SREEGKWTSEEGCARRATQAEKEPTESVSNAAGIASIARATDASCSSGANPKWQGTETQKKRCGTPHTAGGEESGEDADAEDKTHPMFKCLRTMCMGGHYHVQAGYGAPRVLAARTRL</sequence>
<reference evidence="2" key="1">
    <citation type="submission" date="2023-10" db="EMBL/GenBank/DDBJ databases">
        <authorList>
            <person name="Chen Y."/>
            <person name="Shah S."/>
            <person name="Dougan E. K."/>
            <person name="Thang M."/>
            <person name="Chan C."/>
        </authorList>
    </citation>
    <scope>NUCLEOTIDE SEQUENCE [LARGE SCALE GENOMIC DNA]</scope>
</reference>
<comment type="caution">
    <text evidence="2">The sequence shown here is derived from an EMBL/GenBank/DDBJ whole genome shotgun (WGS) entry which is preliminary data.</text>
</comment>